<sequence>MKVEKIAELIQRKSPLDTQEPWDNSGFQIKFEGSEIRTVLVAMEITDEIIDEAEILKADMIVTHHPMIFNPIKNIYDNTVTGNHIVRLIKDDINVYSSHTPFDKCSGGNGDYLAGLLRLKNVRRMETDSLGFCREGMADSPRSAGEYISCICQWLDLDIRSLAFSGDLDDMIYKVGLCTGAGAEFAENAKESGCDLFITGDVKHHQAQEAREMGINILDIGHYGSEKIFTADMAAYLRDNTDLTVIRSTVDLDPFVLL</sequence>
<dbReference type="Pfam" id="PF01784">
    <property type="entry name" value="DUF34_NIF3"/>
    <property type="match status" value="1"/>
</dbReference>
<reference evidence="5" key="2">
    <citation type="journal article" date="2021" name="PeerJ">
        <title>Extensive microbial diversity within the chicken gut microbiome revealed by metagenomics and culture.</title>
        <authorList>
            <person name="Gilroy R."/>
            <person name="Ravi A."/>
            <person name="Getino M."/>
            <person name="Pursley I."/>
            <person name="Horton D.L."/>
            <person name="Alikhan N.F."/>
            <person name="Baker D."/>
            <person name="Gharbi K."/>
            <person name="Hall N."/>
            <person name="Watson M."/>
            <person name="Adriaenssens E.M."/>
            <person name="Foster-Nyarko E."/>
            <person name="Jarju S."/>
            <person name="Secka A."/>
            <person name="Antonio M."/>
            <person name="Oren A."/>
            <person name="Chaudhuri R.R."/>
            <person name="La Ragione R."/>
            <person name="Hildebrand F."/>
            <person name="Pallen M.J."/>
        </authorList>
    </citation>
    <scope>NUCLEOTIDE SEQUENCE</scope>
    <source>
        <strain evidence="5">11300</strain>
    </source>
</reference>
<evidence type="ECO:0000313" key="6">
    <source>
        <dbReference type="Proteomes" id="UP000824091"/>
    </source>
</evidence>
<protein>
    <recommendedName>
        <fullName evidence="2">GTP cyclohydrolase 1 type 2 homolog</fullName>
    </recommendedName>
</protein>
<dbReference type="AlphaFoldDB" id="A0A9D1L8W8"/>
<dbReference type="PANTHER" id="PTHR13799:SF14">
    <property type="entry name" value="GTP CYCLOHYDROLASE 1 TYPE 2 HOMOLOG"/>
    <property type="match status" value="1"/>
</dbReference>
<comment type="similarity">
    <text evidence="1">Belongs to the GTP cyclohydrolase I type 2/NIF3 family.</text>
</comment>
<evidence type="ECO:0000256" key="2">
    <source>
        <dbReference type="ARBA" id="ARBA00022112"/>
    </source>
</evidence>
<feature type="binding site" evidence="4">
    <location>
        <position position="226"/>
    </location>
    <ligand>
        <name>a divalent metal cation</name>
        <dbReference type="ChEBI" id="CHEBI:60240"/>
        <label>1</label>
    </ligand>
</feature>
<dbReference type="GO" id="GO:0005737">
    <property type="term" value="C:cytoplasm"/>
    <property type="evidence" value="ECO:0007669"/>
    <property type="project" value="TreeGrafter"/>
</dbReference>
<feature type="binding site" evidence="4">
    <location>
        <position position="65"/>
    </location>
    <ligand>
        <name>a divalent metal cation</name>
        <dbReference type="ChEBI" id="CHEBI:60240"/>
        <label>1</label>
    </ligand>
</feature>
<evidence type="ECO:0000256" key="4">
    <source>
        <dbReference type="PIRSR" id="PIRSR602678-1"/>
    </source>
</evidence>
<dbReference type="InterPro" id="IPR002678">
    <property type="entry name" value="DUF34/NIF3"/>
</dbReference>
<proteinExistence type="inferred from homology"/>
<feature type="binding site" evidence="4">
    <location>
        <position position="222"/>
    </location>
    <ligand>
        <name>a divalent metal cation</name>
        <dbReference type="ChEBI" id="CHEBI:60240"/>
        <label>1</label>
    </ligand>
</feature>
<keyword evidence="3 4" id="KW-0479">Metal-binding</keyword>
<dbReference type="NCBIfam" id="TIGR00486">
    <property type="entry name" value="YbgI_SA1388"/>
    <property type="match status" value="1"/>
</dbReference>
<dbReference type="PANTHER" id="PTHR13799">
    <property type="entry name" value="NGG1 INTERACTING FACTOR 3"/>
    <property type="match status" value="1"/>
</dbReference>
<evidence type="ECO:0000313" key="5">
    <source>
        <dbReference type="EMBL" id="HIU27578.1"/>
    </source>
</evidence>
<organism evidence="5 6">
    <name type="scientific">Candidatus Fimisoma avicola</name>
    <dbReference type="NCBI Taxonomy" id="2840826"/>
    <lineage>
        <taxon>Bacteria</taxon>
        <taxon>Bacillati</taxon>
        <taxon>Bacillota</taxon>
        <taxon>Clostridia</taxon>
        <taxon>Eubacteriales</taxon>
        <taxon>Candidatus Fimisoma</taxon>
    </lineage>
</organism>
<name>A0A9D1L8W8_9FIRM</name>
<gene>
    <name evidence="5" type="ORF">IAD16_04310</name>
</gene>
<dbReference type="EMBL" id="DVMO01000062">
    <property type="protein sequence ID" value="HIU27578.1"/>
    <property type="molecule type" value="Genomic_DNA"/>
</dbReference>
<reference evidence="5" key="1">
    <citation type="submission" date="2020-10" db="EMBL/GenBank/DDBJ databases">
        <authorList>
            <person name="Gilroy R."/>
        </authorList>
    </citation>
    <scope>NUCLEOTIDE SEQUENCE</scope>
    <source>
        <strain evidence="5">11300</strain>
    </source>
</reference>
<dbReference type="Gene3D" id="3.40.1390.30">
    <property type="entry name" value="NIF3 (NGG1p interacting factor 3)-like"/>
    <property type="match status" value="2"/>
</dbReference>
<dbReference type="InterPro" id="IPR036069">
    <property type="entry name" value="DUF34/NIF3_sf"/>
</dbReference>
<accession>A0A9D1L8W8</accession>
<feature type="binding site" evidence="4">
    <location>
        <position position="103"/>
    </location>
    <ligand>
        <name>a divalent metal cation</name>
        <dbReference type="ChEBI" id="CHEBI:60240"/>
        <label>1</label>
    </ligand>
</feature>
<evidence type="ECO:0000256" key="1">
    <source>
        <dbReference type="ARBA" id="ARBA00006964"/>
    </source>
</evidence>
<dbReference type="SUPFAM" id="SSF102705">
    <property type="entry name" value="NIF3 (NGG1p interacting factor 3)-like"/>
    <property type="match status" value="1"/>
</dbReference>
<dbReference type="Proteomes" id="UP000824091">
    <property type="component" value="Unassembled WGS sequence"/>
</dbReference>
<evidence type="ECO:0000256" key="3">
    <source>
        <dbReference type="ARBA" id="ARBA00022723"/>
    </source>
</evidence>
<dbReference type="GO" id="GO:0046872">
    <property type="term" value="F:metal ion binding"/>
    <property type="evidence" value="ECO:0007669"/>
    <property type="project" value="UniProtKB-KW"/>
</dbReference>
<comment type="caution">
    <text evidence="5">The sequence shown here is derived from an EMBL/GenBank/DDBJ whole genome shotgun (WGS) entry which is preliminary data.</text>
</comment>
<feature type="binding site" evidence="4">
    <location>
        <position position="64"/>
    </location>
    <ligand>
        <name>a divalent metal cation</name>
        <dbReference type="ChEBI" id="CHEBI:60240"/>
        <label>2</label>
    </ligand>
</feature>
<dbReference type="FunFam" id="3.40.1390.30:FF:000001">
    <property type="entry name" value="GTP cyclohydrolase 1 type 2"/>
    <property type="match status" value="1"/>
</dbReference>